<reference evidence="4 5" key="1">
    <citation type="submission" date="2015-01" db="EMBL/GenBank/DDBJ databases">
        <title>Evolution of Trichinella species and genotypes.</title>
        <authorList>
            <person name="Korhonen P.K."/>
            <person name="Edoardo P."/>
            <person name="Giuseppe L.R."/>
            <person name="Gasser R.B."/>
        </authorList>
    </citation>
    <scope>NUCLEOTIDE SEQUENCE [LARGE SCALE GENOMIC DNA]</scope>
    <source>
        <strain evidence="2">ISS141</strain>
        <strain evidence="3">ISS470</strain>
    </source>
</reference>
<dbReference type="EMBL" id="JYDU01000001">
    <property type="protein sequence ID" value="KRY01821.1"/>
    <property type="molecule type" value="Genomic_DNA"/>
</dbReference>
<feature type="region of interest" description="Disordered" evidence="1">
    <location>
        <begin position="29"/>
        <end position="49"/>
    </location>
</feature>
<dbReference type="Proteomes" id="UP000054995">
    <property type="component" value="Unassembled WGS sequence"/>
</dbReference>
<name>A0A0V1FU11_TRIPS</name>
<dbReference type="AlphaFoldDB" id="A0A0V1FU11"/>
<evidence type="ECO:0000313" key="2">
    <source>
        <dbReference type="EMBL" id="KRY01821.1"/>
    </source>
</evidence>
<proteinExistence type="predicted"/>
<gene>
    <name evidence="3" type="ORF">T4D_7070</name>
    <name evidence="2" type="ORF">T4E_3744</name>
</gene>
<dbReference type="EMBL" id="JYDT01000030">
    <property type="protein sequence ID" value="KRY89528.1"/>
    <property type="molecule type" value="Genomic_DNA"/>
</dbReference>
<accession>A0A0V1FU11</accession>
<dbReference type="Proteomes" id="UP000054815">
    <property type="component" value="Unassembled WGS sequence"/>
</dbReference>
<protein>
    <submittedName>
        <fullName evidence="3">Uncharacterized protein</fullName>
    </submittedName>
</protein>
<evidence type="ECO:0000313" key="4">
    <source>
        <dbReference type="Proteomes" id="UP000054815"/>
    </source>
</evidence>
<comment type="caution">
    <text evidence="3">The sequence shown here is derived from an EMBL/GenBank/DDBJ whole genome shotgun (WGS) entry which is preliminary data.</text>
</comment>
<evidence type="ECO:0000313" key="5">
    <source>
        <dbReference type="Proteomes" id="UP000054995"/>
    </source>
</evidence>
<organism evidence="3 5">
    <name type="scientific">Trichinella pseudospiralis</name>
    <name type="common">Parasitic roundworm</name>
    <dbReference type="NCBI Taxonomy" id="6337"/>
    <lineage>
        <taxon>Eukaryota</taxon>
        <taxon>Metazoa</taxon>
        <taxon>Ecdysozoa</taxon>
        <taxon>Nematoda</taxon>
        <taxon>Enoplea</taxon>
        <taxon>Dorylaimia</taxon>
        <taxon>Trichinellida</taxon>
        <taxon>Trichinellidae</taxon>
        <taxon>Trichinella</taxon>
    </lineage>
</organism>
<keyword evidence="5" id="KW-1185">Reference proteome</keyword>
<evidence type="ECO:0000256" key="1">
    <source>
        <dbReference type="SAM" id="MobiDB-lite"/>
    </source>
</evidence>
<sequence length="105" mass="11800">MGGALADGFAFSVSAYLLLPQAAYHHPCSLTSHRPQQQHKKPPLVNSQFGRKRAPPIEIVRLQLLPAHRLDVLKSTTAPLCRWKSLSLHYHLSAYFPFTNENGKK</sequence>
<evidence type="ECO:0000313" key="3">
    <source>
        <dbReference type="EMBL" id="KRY89528.1"/>
    </source>
</evidence>